<dbReference type="AlphaFoldDB" id="A0AB39UE27"/>
<evidence type="ECO:0000256" key="2">
    <source>
        <dbReference type="SAM" id="Phobius"/>
    </source>
</evidence>
<feature type="transmembrane region" description="Helical" evidence="2">
    <location>
        <begin position="6"/>
        <end position="31"/>
    </location>
</feature>
<keyword evidence="2" id="KW-1133">Transmembrane helix</keyword>
<gene>
    <name evidence="4" type="ORF">QN062_04075</name>
    <name evidence="3" type="ORF">QN217_02375</name>
</gene>
<dbReference type="EMBL" id="CP129675">
    <property type="protein sequence ID" value="XDS47008.1"/>
    <property type="molecule type" value="Genomic_DNA"/>
</dbReference>
<dbReference type="EMBL" id="CP129683">
    <property type="protein sequence ID" value="XDS51356.1"/>
    <property type="molecule type" value="Genomic_DNA"/>
</dbReference>
<dbReference type="KEGG" id="bfk:QN062_04075"/>
<feature type="compositionally biased region" description="Polar residues" evidence="1">
    <location>
        <begin position="77"/>
        <end position="93"/>
    </location>
</feature>
<name>A0AB39UE27_9BIFI</name>
<keyword evidence="2" id="KW-0472">Membrane</keyword>
<evidence type="ECO:0000313" key="4">
    <source>
        <dbReference type="EMBL" id="XDS51356.1"/>
    </source>
</evidence>
<evidence type="ECO:0000313" key="3">
    <source>
        <dbReference type="EMBL" id="XDS47008.1"/>
    </source>
</evidence>
<proteinExistence type="predicted"/>
<organism evidence="3">
    <name type="scientific">Bifidobacterium fermentum</name>
    <dbReference type="NCBI Taxonomy" id="3059035"/>
    <lineage>
        <taxon>Bacteria</taxon>
        <taxon>Bacillati</taxon>
        <taxon>Actinomycetota</taxon>
        <taxon>Actinomycetes</taxon>
        <taxon>Bifidobacteriales</taxon>
        <taxon>Bifidobacteriaceae</taxon>
        <taxon>Bifidobacterium</taxon>
    </lineage>
</organism>
<feature type="region of interest" description="Disordered" evidence="1">
    <location>
        <begin position="71"/>
        <end position="93"/>
    </location>
</feature>
<accession>A0AB39UE27</accession>
<dbReference type="RefSeq" id="WP_369342319.1">
    <property type="nucleotide sequence ID" value="NZ_CP129675.1"/>
</dbReference>
<evidence type="ECO:0000256" key="1">
    <source>
        <dbReference type="SAM" id="MobiDB-lite"/>
    </source>
</evidence>
<keyword evidence="2" id="KW-0812">Transmembrane</keyword>
<sequence>MWDQILGTYLIATIIGILLFVLWWVFLYFFLSAVIRRGIDKSVLRDQTDELEEYHRNMLSLESQKVELLKYQRQQDRSAPQETMSYPPIQQTN</sequence>
<protein>
    <recommendedName>
        <fullName evidence="5">LapA family protein</fullName>
    </recommendedName>
</protein>
<evidence type="ECO:0008006" key="5">
    <source>
        <dbReference type="Google" id="ProtNLM"/>
    </source>
</evidence>
<reference evidence="3" key="1">
    <citation type="submission" date="2023-07" db="EMBL/GenBank/DDBJ databases">
        <title>Bifidobacterium aquikefiriaerophilum sp. nov. and Bifidobacterium eccum sp. nov., isolated from water kefir.</title>
        <authorList>
            <person name="Breselge S."/>
            <person name="Bellassi P."/>
            <person name="Barcenilla C."/>
            <person name="Alvarez-Ordonez A."/>
            <person name="Morelli L."/>
            <person name="Cotter P.D."/>
        </authorList>
    </citation>
    <scope>NUCLEOTIDE SEQUENCE</scope>
    <source>
        <strain evidence="4">WK012_4_13</strain>
        <strain evidence="3">WK048_4_13</strain>
    </source>
</reference>